<dbReference type="AlphaFoldDB" id="A0A319B9X9"/>
<dbReference type="GeneID" id="37217736"/>
<proteinExistence type="predicted"/>
<evidence type="ECO:0000313" key="1">
    <source>
        <dbReference type="EMBL" id="PYH67280.1"/>
    </source>
</evidence>
<keyword evidence="2" id="KW-1185">Reference proteome</keyword>
<dbReference type="Proteomes" id="UP000248405">
    <property type="component" value="Unassembled WGS sequence"/>
</dbReference>
<organism evidence="1 2">
    <name type="scientific">Aspergillus vadensis (strain CBS 113365 / IMI 142717 / IBT 24658)</name>
    <dbReference type="NCBI Taxonomy" id="1448311"/>
    <lineage>
        <taxon>Eukaryota</taxon>
        <taxon>Fungi</taxon>
        <taxon>Dikarya</taxon>
        <taxon>Ascomycota</taxon>
        <taxon>Pezizomycotina</taxon>
        <taxon>Eurotiomycetes</taxon>
        <taxon>Eurotiomycetidae</taxon>
        <taxon>Eurotiales</taxon>
        <taxon>Aspergillaceae</taxon>
        <taxon>Aspergillus</taxon>
        <taxon>Aspergillus subgen. Circumdati</taxon>
    </lineage>
</organism>
<protein>
    <submittedName>
        <fullName evidence="1">Uncharacterized protein</fullName>
    </submittedName>
</protein>
<dbReference type="EMBL" id="KZ821630">
    <property type="protein sequence ID" value="PYH67280.1"/>
    <property type="molecule type" value="Genomic_DNA"/>
</dbReference>
<evidence type="ECO:0000313" key="2">
    <source>
        <dbReference type="Proteomes" id="UP000248405"/>
    </source>
</evidence>
<reference evidence="1" key="1">
    <citation type="submission" date="2016-12" db="EMBL/GenBank/DDBJ databases">
        <title>The genomes of Aspergillus section Nigri reveals drivers in fungal speciation.</title>
        <authorList>
            <consortium name="DOE Joint Genome Institute"/>
            <person name="Vesth T.C."/>
            <person name="Nybo J."/>
            <person name="Theobald S."/>
            <person name="Brandl J."/>
            <person name="Frisvad J.C."/>
            <person name="Nielsen K.F."/>
            <person name="Lyhne E.K."/>
            <person name="Kogle M.E."/>
            <person name="Kuo A."/>
            <person name="Riley R."/>
            <person name="Clum A."/>
            <person name="Nolan M."/>
            <person name="Lipzen A."/>
            <person name="Salamov A."/>
            <person name="Henrissat B."/>
            <person name="Wiebenga A."/>
            <person name="De Vries R.P."/>
            <person name="Grigoriev I.V."/>
            <person name="Mortensen U.H."/>
            <person name="Andersen M.R."/>
            <person name="Baker S.E."/>
        </authorList>
    </citation>
    <scope>NUCLEOTIDE SEQUENCE [LARGE SCALE GENOMIC DNA]</scope>
    <source>
        <strain evidence="1">CBS 113365</strain>
    </source>
</reference>
<gene>
    <name evidence="1" type="ORF">BO88DRAFT_79514</name>
</gene>
<accession>A0A319B9X9</accession>
<name>A0A319B9X9_ASPVC</name>
<sequence>MYRPESLPGATVMLCISTIPRGGALFSPPSLAQPGISLHRSINFIHSARPGEHPSHHLFCFDLVWPGLGLDLTQRPQPARAALCAAGAGSRLAACVCTTAPVTPWCPHMYHAGISMSSFDYIIVCALLCTIE</sequence>
<dbReference type="RefSeq" id="XP_025561074.1">
    <property type="nucleotide sequence ID" value="XM_025713144.1"/>
</dbReference>